<organism evidence="2">
    <name type="scientific">Rhipicephalus appendiculatus</name>
    <name type="common">Brown ear tick</name>
    <dbReference type="NCBI Taxonomy" id="34631"/>
    <lineage>
        <taxon>Eukaryota</taxon>
        <taxon>Metazoa</taxon>
        <taxon>Ecdysozoa</taxon>
        <taxon>Arthropoda</taxon>
        <taxon>Chelicerata</taxon>
        <taxon>Arachnida</taxon>
        <taxon>Acari</taxon>
        <taxon>Parasitiformes</taxon>
        <taxon>Ixodida</taxon>
        <taxon>Ixodoidea</taxon>
        <taxon>Ixodidae</taxon>
        <taxon>Rhipicephalinae</taxon>
        <taxon>Rhipicephalus</taxon>
        <taxon>Rhipicephalus</taxon>
    </lineage>
</organism>
<evidence type="ECO:0008006" key="3">
    <source>
        <dbReference type="Google" id="ProtNLM"/>
    </source>
</evidence>
<proteinExistence type="predicted"/>
<name>A0A131YE37_RHIAP</name>
<feature type="signal peptide" evidence="1">
    <location>
        <begin position="1"/>
        <end position="23"/>
    </location>
</feature>
<dbReference type="EMBL" id="GEDV01010924">
    <property type="protein sequence ID" value="JAP77633.1"/>
    <property type="molecule type" value="Transcribed_RNA"/>
</dbReference>
<keyword evidence="1" id="KW-0732">Signal</keyword>
<dbReference type="AlphaFoldDB" id="A0A131YE37"/>
<protein>
    <recommendedName>
        <fullName evidence="3">Secreted protein</fullName>
    </recommendedName>
</protein>
<feature type="chain" id="PRO_5007284769" description="Secreted protein" evidence="1">
    <location>
        <begin position="24"/>
        <end position="85"/>
    </location>
</feature>
<evidence type="ECO:0000313" key="2">
    <source>
        <dbReference type="EMBL" id="JAP77633.1"/>
    </source>
</evidence>
<evidence type="ECO:0000256" key="1">
    <source>
        <dbReference type="SAM" id="SignalP"/>
    </source>
</evidence>
<reference evidence="2" key="1">
    <citation type="journal article" date="2016" name="Ticks Tick Borne Dis.">
        <title>De novo assembly and annotation of the salivary gland transcriptome of Rhipicephalus appendiculatus male and female ticks during blood feeding.</title>
        <authorList>
            <person name="de Castro M.H."/>
            <person name="de Klerk D."/>
            <person name="Pienaar R."/>
            <person name="Latif A.A."/>
            <person name="Rees D.J."/>
            <person name="Mans B.J."/>
        </authorList>
    </citation>
    <scope>NUCLEOTIDE SEQUENCE</scope>
    <source>
        <tissue evidence="2">Salivary glands</tissue>
    </source>
</reference>
<accession>A0A131YE37</accession>
<sequence length="85" mass="9945">MAPMKLSLVLMVALAFMVQNAWSGDEPPLDPRLYPACLFKPCSRWRDPACHSRCNCAQVGFKRVCVSKHGIRQRRNVWQFWRPQR</sequence>